<dbReference type="CDD" id="cd20531">
    <property type="entry name" value="CYCLIN_CCNK_rpt2"/>
    <property type="match status" value="1"/>
</dbReference>
<reference evidence="3 4" key="1">
    <citation type="submission" date="2020-02" db="EMBL/GenBank/DDBJ databases">
        <title>Relaxed selection underlies rapid genomic changes in the transitions from sociality to social parasitism in ants.</title>
        <authorList>
            <person name="Bi X."/>
        </authorList>
    </citation>
    <scope>NUCLEOTIDE SEQUENCE [LARGE SCALE GENOMIC DNA]</scope>
    <source>
        <strain evidence="3">BGI-DK2014b</strain>
        <tissue evidence="3">Whole body</tissue>
    </source>
</reference>
<keyword evidence="2" id="KW-0812">Transmembrane</keyword>
<accession>A0A836GKK1</accession>
<dbReference type="GO" id="GO:0006357">
    <property type="term" value="P:regulation of transcription by RNA polymerase II"/>
    <property type="evidence" value="ECO:0007669"/>
    <property type="project" value="InterPro"/>
</dbReference>
<dbReference type="OrthoDB" id="25002at2759"/>
<comment type="caution">
    <text evidence="3">The sequence shown here is derived from an EMBL/GenBank/DDBJ whole genome shotgun (WGS) entry which is preliminary data.</text>
</comment>
<evidence type="ECO:0000256" key="1">
    <source>
        <dbReference type="ARBA" id="ARBA00023127"/>
    </source>
</evidence>
<organism evidence="3 4">
    <name type="scientific">Acromyrmex heyeri</name>
    <dbReference type="NCBI Taxonomy" id="230685"/>
    <lineage>
        <taxon>Eukaryota</taxon>
        <taxon>Metazoa</taxon>
        <taxon>Ecdysozoa</taxon>
        <taxon>Arthropoda</taxon>
        <taxon>Hexapoda</taxon>
        <taxon>Insecta</taxon>
        <taxon>Pterygota</taxon>
        <taxon>Neoptera</taxon>
        <taxon>Endopterygota</taxon>
        <taxon>Hymenoptera</taxon>
        <taxon>Apocrita</taxon>
        <taxon>Aculeata</taxon>
        <taxon>Formicoidea</taxon>
        <taxon>Formicidae</taxon>
        <taxon>Myrmicinae</taxon>
        <taxon>Acromyrmex</taxon>
    </lineage>
</organism>
<feature type="transmembrane region" description="Helical" evidence="2">
    <location>
        <begin position="73"/>
        <end position="94"/>
    </location>
</feature>
<keyword evidence="1" id="KW-0195">Cyclin</keyword>
<evidence type="ECO:0000256" key="2">
    <source>
        <dbReference type="SAM" id="Phobius"/>
    </source>
</evidence>
<dbReference type="Proteomes" id="UP000670152">
    <property type="component" value="Unassembled WGS sequence"/>
</dbReference>
<keyword evidence="4" id="KW-1185">Reference proteome</keyword>
<proteinExistence type="predicted"/>
<dbReference type="InterPro" id="IPR036915">
    <property type="entry name" value="Cyclin-like_sf"/>
</dbReference>
<evidence type="ECO:0000313" key="3">
    <source>
        <dbReference type="EMBL" id="KAG5344962.1"/>
    </source>
</evidence>
<dbReference type="Gene3D" id="1.10.472.10">
    <property type="entry name" value="Cyclin-like"/>
    <property type="match status" value="1"/>
</dbReference>
<dbReference type="InterPro" id="IPR043198">
    <property type="entry name" value="Cyclin/Ssn8"/>
</dbReference>
<dbReference type="EMBL" id="JAANIB010000707">
    <property type="protein sequence ID" value="KAG5344962.1"/>
    <property type="molecule type" value="Genomic_DNA"/>
</dbReference>
<dbReference type="GO" id="GO:0016538">
    <property type="term" value="F:cyclin-dependent protein serine/threonine kinase regulator activity"/>
    <property type="evidence" value="ECO:0007669"/>
    <property type="project" value="InterPro"/>
</dbReference>
<evidence type="ECO:0000313" key="4">
    <source>
        <dbReference type="Proteomes" id="UP000670152"/>
    </source>
</evidence>
<dbReference type="AlphaFoldDB" id="A0A836GKK1"/>
<name>A0A836GKK1_9HYME</name>
<protein>
    <submittedName>
        <fullName evidence="3">CCNK protein</fullName>
    </submittedName>
</protein>
<gene>
    <name evidence="3" type="primary">Ccnk</name>
    <name evidence="3" type="ORF">G6Z77_0007326</name>
</gene>
<keyword evidence="2" id="KW-1133">Transmembrane helix</keyword>
<dbReference type="PANTHER" id="PTHR10026">
    <property type="entry name" value="CYCLIN"/>
    <property type="match status" value="1"/>
</dbReference>
<sequence length="337" mass="37870">MPCWYYEKKELRNTPSIQDGIDYDTECRYRKEGARFIIDTGTKMDLGYNTMATGVVYFHRFYMFHSFKNFPRYVSAFYIYITCNFMVQMAWTFVNDSLCTTLSLQWEPEIIAVALMYLAGKLSKFEVVDWVGRQPKHLRWWDMFVEDVTMDLLEDICHQVLDLYSQANNAKPPDSPPMIPSSEMCRERSVTATTVESASNTPNVTPGKSSKSIEVSTVSANGCPSTDVTDTIKPIDTSTAHFPTYAANFASNSTNYPPAFPPTNVSVPPPPVNTMNHIVPTMHHIGSSAAIRPTPPSAPTANQTFQPYSYPTNASYFSANNPIPPAAPPRNYYPPQP</sequence>
<dbReference type="Pfam" id="PF21797">
    <property type="entry name" value="CycT2-like_C"/>
    <property type="match status" value="1"/>
</dbReference>
<feature type="non-terminal residue" evidence="3">
    <location>
        <position position="1"/>
    </location>
</feature>
<feature type="non-terminal residue" evidence="3">
    <location>
        <position position="337"/>
    </location>
</feature>
<dbReference type="SUPFAM" id="SSF47954">
    <property type="entry name" value="Cyclin-like"/>
    <property type="match status" value="2"/>
</dbReference>
<keyword evidence="2" id="KW-0472">Membrane</keyword>